<comment type="caution">
    <text evidence="1">The sequence shown here is derived from an EMBL/GenBank/DDBJ whole genome shotgun (WGS) entry which is preliminary data.</text>
</comment>
<dbReference type="EMBL" id="CM047748">
    <property type="protein sequence ID" value="KAJ0014159.1"/>
    <property type="molecule type" value="Genomic_DNA"/>
</dbReference>
<dbReference type="Proteomes" id="UP001163603">
    <property type="component" value="Chromosome 13"/>
</dbReference>
<organism evidence="1 2">
    <name type="scientific">Pistacia integerrima</name>
    <dbReference type="NCBI Taxonomy" id="434235"/>
    <lineage>
        <taxon>Eukaryota</taxon>
        <taxon>Viridiplantae</taxon>
        <taxon>Streptophyta</taxon>
        <taxon>Embryophyta</taxon>
        <taxon>Tracheophyta</taxon>
        <taxon>Spermatophyta</taxon>
        <taxon>Magnoliopsida</taxon>
        <taxon>eudicotyledons</taxon>
        <taxon>Gunneridae</taxon>
        <taxon>Pentapetalae</taxon>
        <taxon>rosids</taxon>
        <taxon>malvids</taxon>
        <taxon>Sapindales</taxon>
        <taxon>Anacardiaceae</taxon>
        <taxon>Pistacia</taxon>
    </lineage>
</organism>
<protein>
    <submittedName>
        <fullName evidence="1">Uncharacterized protein</fullName>
    </submittedName>
</protein>
<keyword evidence="2" id="KW-1185">Reference proteome</keyword>
<reference evidence="2" key="1">
    <citation type="journal article" date="2023" name="G3 (Bethesda)">
        <title>Genome assembly and association tests identify interacting loci associated with vigor, precocity, and sex in interspecific pistachio rootstocks.</title>
        <authorList>
            <person name="Palmer W."/>
            <person name="Jacygrad E."/>
            <person name="Sagayaradj S."/>
            <person name="Cavanaugh K."/>
            <person name="Han R."/>
            <person name="Bertier L."/>
            <person name="Beede B."/>
            <person name="Kafkas S."/>
            <person name="Golino D."/>
            <person name="Preece J."/>
            <person name="Michelmore R."/>
        </authorList>
    </citation>
    <scope>NUCLEOTIDE SEQUENCE [LARGE SCALE GENOMIC DNA]</scope>
</reference>
<accession>A0ACC0XAE0</accession>
<gene>
    <name evidence="1" type="ORF">Pint_21246</name>
</gene>
<name>A0ACC0XAE0_9ROSI</name>
<evidence type="ECO:0000313" key="1">
    <source>
        <dbReference type="EMBL" id="KAJ0014159.1"/>
    </source>
</evidence>
<proteinExistence type="predicted"/>
<sequence>MGLRRLPAAVVLAVVLLVACGGVGVSGNYVFKVENKFKLGGKERSLSALKEHDSLRHGRVLAAVDVPLGGNGHPSATGLYFTKIGLGTPSKDYYVQVDTGSDLLWVNCVGCDRCPTKSDLGIKLTLFDPAKSKTSGQVNCGDVFCVDQYGGQLSGCKPGVRCQYSVAYGDGSATSGDFVKDVIQLEQASGNHETSPLNASVIFGCGNKQTGDLGSSSEAAVDGILGFGQANSSMLSQLTAAGKVKKEFAHCLDVVKGGGIFAIGDIVQPVVKTTPLVANMPHYNVILTAIEVGGTMLDLPTYLFDTGSQRGTIVDSGTTLAYLPSVVYEPMMDKILAKQPGLKMHTIEDQFSCFEFTQNVDDAFPPVVFHFKGSLTLTAYPHDYFFKIRLVSAGSTRYRPLMENIWCIGWQNGGLQSRDGRELILLGDLVLSGKLVVYDVANQTIGWTDYNCSSSIKVKDEKTGTVYSVGSHNLSSAIGLKVGNFLTLLIILFALLQIFCVH</sequence>
<evidence type="ECO:0000313" key="2">
    <source>
        <dbReference type="Proteomes" id="UP001163603"/>
    </source>
</evidence>